<keyword evidence="1" id="KW-0472">Membrane</keyword>
<evidence type="ECO:0000256" key="1">
    <source>
        <dbReference type="SAM" id="Phobius"/>
    </source>
</evidence>
<keyword evidence="1" id="KW-0812">Transmembrane</keyword>
<reference evidence="3" key="1">
    <citation type="journal article" date="2019" name="Int. J. Syst. Evol. Microbiol.">
        <title>The Global Catalogue of Microorganisms (GCM) 10K type strain sequencing project: providing services to taxonomists for standard genome sequencing and annotation.</title>
        <authorList>
            <consortium name="The Broad Institute Genomics Platform"/>
            <consortium name="The Broad Institute Genome Sequencing Center for Infectious Disease"/>
            <person name="Wu L."/>
            <person name="Ma J."/>
        </authorList>
    </citation>
    <scope>NUCLEOTIDE SEQUENCE [LARGE SCALE GENOMIC DNA]</scope>
    <source>
        <strain evidence="3">JCM 30846</strain>
    </source>
</reference>
<comment type="caution">
    <text evidence="2">The sequence shown here is derived from an EMBL/GenBank/DDBJ whole genome shotgun (WGS) entry which is preliminary data.</text>
</comment>
<sequence length="58" mass="6189">MGRRGAYAAELAAWWAVLVALWLTLVSRVDRVEWAVGVPAALLGALAACGARRAVARR</sequence>
<organism evidence="2 3">
    <name type="scientific">Streptomyces tremellae</name>
    <dbReference type="NCBI Taxonomy" id="1124239"/>
    <lineage>
        <taxon>Bacteria</taxon>
        <taxon>Bacillati</taxon>
        <taxon>Actinomycetota</taxon>
        <taxon>Actinomycetes</taxon>
        <taxon>Kitasatosporales</taxon>
        <taxon>Streptomycetaceae</taxon>
        <taxon>Streptomyces</taxon>
    </lineage>
</organism>
<accession>A0ABP7E3J5</accession>
<feature type="transmembrane region" description="Helical" evidence="1">
    <location>
        <begin position="7"/>
        <end position="26"/>
    </location>
</feature>
<keyword evidence="1" id="KW-1133">Transmembrane helix</keyword>
<dbReference type="Proteomes" id="UP001499884">
    <property type="component" value="Unassembled WGS sequence"/>
</dbReference>
<name>A0ABP7E3J5_9ACTN</name>
<protein>
    <submittedName>
        <fullName evidence="2">Uncharacterized protein</fullName>
    </submittedName>
</protein>
<proteinExistence type="predicted"/>
<dbReference type="RefSeq" id="WP_345641518.1">
    <property type="nucleotide sequence ID" value="NZ_BAABEP010000003.1"/>
</dbReference>
<gene>
    <name evidence="2" type="ORF">GCM10023082_09450</name>
</gene>
<evidence type="ECO:0000313" key="3">
    <source>
        <dbReference type="Proteomes" id="UP001499884"/>
    </source>
</evidence>
<dbReference type="EMBL" id="BAABEP010000003">
    <property type="protein sequence ID" value="GAA3713795.1"/>
    <property type="molecule type" value="Genomic_DNA"/>
</dbReference>
<evidence type="ECO:0000313" key="2">
    <source>
        <dbReference type="EMBL" id="GAA3713795.1"/>
    </source>
</evidence>
<keyword evidence="3" id="KW-1185">Reference proteome</keyword>
<feature type="transmembrane region" description="Helical" evidence="1">
    <location>
        <begin position="32"/>
        <end position="51"/>
    </location>
</feature>